<dbReference type="AlphaFoldDB" id="A0A5D4UHM2"/>
<feature type="transmembrane region" description="Helical" evidence="6">
    <location>
        <begin position="185"/>
        <end position="210"/>
    </location>
</feature>
<comment type="subcellular location">
    <subcellularLocation>
        <location evidence="1">Membrane</location>
        <topology evidence="1">Multi-pass membrane protein</topology>
    </subcellularLocation>
</comment>
<proteinExistence type="inferred from homology"/>
<dbReference type="PANTHER" id="PTHR13353:SF5">
    <property type="entry name" value="TRANSMEMBRANE PROTEIN 19"/>
    <property type="match status" value="1"/>
</dbReference>
<evidence type="ECO:0000256" key="4">
    <source>
        <dbReference type="ARBA" id="ARBA00022989"/>
    </source>
</evidence>
<feature type="transmembrane region" description="Helical" evidence="6">
    <location>
        <begin position="155"/>
        <end position="179"/>
    </location>
</feature>
<feature type="transmembrane region" description="Helical" evidence="6">
    <location>
        <begin position="51"/>
        <end position="68"/>
    </location>
</feature>
<evidence type="ECO:0000313" key="8">
    <source>
        <dbReference type="Proteomes" id="UP000324269"/>
    </source>
</evidence>
<comment type="similarity">
    <text evidence="2">Belongs to the TMEM19 family.</text>
</comment>
<gene>
    <name evidence="7" type="ORF">FZC85_07445</name>
</gene>
<dbReference type="PANTHER" id="PTHR13353">
    <property type="entry name" value="TRANSMEMBRANE PROTEIN 19"/>
    <property type="match status" value="1"/>
</dbReference>
<dbReference type="Pfam" id="PF01940">
    <property type="entry name" value="DUF92"/>
    <property type="match status" value="1"/>
</dbReference>
<evidence type="ECO:0000256" key="2">
    <source>
        <dbReference type="ARBA" id="ARBA00009012"/>
    </source>
</evidence>
<evidence type="ECO:0000256" key="1">
    <source>
        <dbReference type="ARBA" id="ARBA00004141"/>
    </source>
</evidence>
<accession>A0A5D4UHM2</accession>
<reference evidence="7 8" key="1">
    <citation type="submission" date="2019-08" db="EMBL/GenBank/DDBJ databases">
        <title>Bacillus genomes from the desert of Cuatro Cienegas, Coahuila.</title>
        <authorList>
            <person name="Olmedo-Alvarez G."/>
        </authorList>
    </citation>
    <scope>NUCLEOTIDE SEQUENCE [LARGE SCALE GENOMIC DNA]</scope>
    <source>
        <strain evidence="7 8">CH87b_3T</strain>
    </source>
</reference>
<evidence type="ECO:0000256" key="5">
    <source>
        <dbReference type="ARBA" id="ARBA00023136"/>
    </source>
</evidence>
<dbReference type="InterPro" id="IPR002794">
    <property type="entry name" value="DUF92_TMEM19"/>
</dbReference>
<organism evidence="7 8">
    <name type="scientific">Rossellomorea aquimaris</name>
    <dbReference type="NCBI Taxonomy" id="189382"/>
    <lineage>
        <taxon>Bacteria</taxon>
        <taxon>Bacillati</taxon>
        <taxon>Bacillota</taxon>
        <taxon>Bacilli</taxon>
        <taxon>Bacillales</taxon>
        <taxon>Bacillaceae</taxon>
        <taxon>Rossellomorea</taxon>
    </lineage>
</organism>
<dbReference type="EMBL" id="VTEZ01000002">
    <property type="protein sequence ID" value="TYS86826.1"/>
    <property type="molecule type" value="Genomic_DNA"/>
</dbReference>
<keyword evidence="5 6" id="KW-0472">Membrane</keyword>
<protein>
    <submittedName>
        <fullName evidence="7">DUF92 domain-containing protein</fullName>
    </submittedName>
</protein>
<feature type="transmembrane region" description="Helical" evidence="6">
    <location>
        <begin position="89"/>
        <end position="107"/>
    </location>
</feature>
<dbReference type="GO" id="GO:0016020">
    <property type="term" value="C:membrane"/>
    <property type="evidence" value="ECO:0007669"/>
    <property type="project" value="UniProtKB-SubCell"/>
</dbReference>
<sequence length="261" mass="28321">MVINEYFFLLLIIFSIAIAGWKTSNLSLSGAVMAIMVGMAIGWSYGFEGLFILGVFFLSSSIWSRLFKKSKIGIEERLAKTSIRDWQQVLANGGPAALFAIFFSVTGSEVWTLAFIASIAGANADTWASEIGPLSHKMPFSIRTFRRVPKGTSGAVSVLGTVAAFFGAALISLASLILLNVMDVSLLLLLLLSGFLGNILDTVLGAFIQLEYRCTVCDLRTESSVHCDHHTERTKGLPLMNNETVNALSSLFAGVLMLIFY</sequence>
<keyword evidence="4 6" id="KW-1133">Transmembrane helix</keyword>
<name>A0A5D4UHM2_9BACI</name>
<comment type="caution">
    <text evidence="7">The sequence shown here is derived from an EMBL/GenBank/DDBJ whole genome shotgun (WGS) entry which is preliminary data.</text>
</comment>
<keyword evidence="3 6" id="KW-0812">Transmembrane</keyword>
<evidence type="ECO:0000256" key="6">
    <source>
        <dbReference type="SAM" id="Phobius"/>
    </source>
</evidence>
<dbReference type="OrthoDB" id="9808500at2"/>
<dbReference type="Proteomes" id="UP000324269">
    <property type="component" value="Unassembled WGS sequence"/>
</dbReference>
<evidence type="ECO:0000313" key="7">
    <source>
        <dbReference type="EMBL" id="TYS86826.1"/>
    </source>
</evidence>
<evidence type="ECO:0000256" key="3">
    <source>
        <dbReference type="ARBA" id="ARBA00022692"/>
    </source>
</evidence>
<feature type="transmembrane region" description="Helical" evidence="6">
    <location>
        <begin position="6"/>
        <end position="21"/>
    </location>
</feature>